<proteinExistence type="predicted"/>
<dbReference type="OrthoDB" id="1954703at2"/>
<dbReference type="RefSeq" id="WP_092335222.1">
    <property type="nucleotide sequence ID" value="NZ_FNCP01000028.1"/>
</dbReference>
<dbReference type="AlphaFoldDB" id="A0A1G8IAQ5"/>
<dbReference type="EMBL" id="FNCP01000028">
    <property type="protein sequence ID" value="SDI16015.1"/>
    <property type="molecule type" value="Genomic_DNA"/>
</dbReference>
<keyword evidence="3" id="KW-1185">Reference proteome</keyword>
<evidence type="ECO:0000313" key="3">
    <source>
        <dbReference type="Proteomes" id="UP000198656"/>
    </source>
</evidence>
<reference evidence="3" key="1">
    <citation type="submission" date="2016-10" db="EMBL/GenBank/DDBJ databases">
        <authorList>
            <person name="Varghese N."/>
            <person name="Submissions S."/>
        </authorList>
    </citation>
    <scope>NUCLEOTIDE SEQUENCE [LARGE SCALE GENOMIC DNA]</scope>
    <source>
        <strain evidence="3">DSM 8344</strain>
    </source>
</reference>
<dbReference type="STRING" id="1121419.SAMN05443529_12819"/>
<sequence length="74" mass="8246">MAVEALPLDSALVVKYQYELTPAGAPVVRQKGLNGVKHDATEEDLYDVAEALFSLVDYPVLQVLIRKNFELNKE</sequence>
<gene>
    <name evidence="2" type="ORF">SAMN05443529_12819</name>
</gene>
<dbReference type="InterPro" id="IPR012454">
    <property type="entry name" value="DUF1659"/>
</dbReference>
<organism evidence="2 3">
    <name type="scientific">Desulfosporosinus hippei DSM 8344</name>
    <dbReference type="NCBI Taxonomy" id="1121419"/>
    <lineage>
        <taxon>Bacteria</taxon>
        <taxon>Bacillati</taxon>
        <taxon>Bacillota</taxon>
        <taxon>Clostridia</taxon>
        <taxon>Eubacteriales</taxon>
        <taxon>Desulfitobacteriaceae</taxon>
        <taxon>Desulfosporosinus</taxon>
    </lineage>
</organism>
<feature type="domain" description="DUF1659" evidence="1">
    <location>
        <begin position="2"/>
        <end position="72"/>
    </location>
</feature>
<accession>A0A1G8IAQ5</accession>
<evidence type="ECO:0000259" key="1">
    <source>
        <dbReference type="Pfam" id="PF07872"/>
    </source>
</evidence>
<dbReference type="Pfam" id="PF07872">
    <property type="entry name" value="DUF1659"/>
    <property type="match status" value="1"/>
</dbReference>
<evidence type="ECO:0000313" key="2">
    <source>
        <dbReference type="EMBL" id="SDI16015.1"/>
    </source>
</evidence>
<dbReference type="Proteomes" id="UP000198656">
    <property type="component" value="Unassembled WGS sequence"/>
</dbReference>
<name>A0A1G8IAQ5_9FIRM</name>
<protein>
    <recommendedName>
        <fullName evidence="1">DUF1659 domain-containing protein</fullName>
    </recommendedName>
</protein>